<accession>A0A5N5THT9</accession>
<dbReference type="Proteomes" id="UP000326759">
    <property type="component" value="Unassembled WGS sequence"/>
</dbReference>
<dbReference type="EMBL" id="SEYY01000934">
    <property type="protein sequence ID" value="KAB7506224.1"/>
    <property type="molecule type" value="Genomic_DNA"/>
</dbReference>
<dbReference type="PANTHER" id="PTHR10036:SF3">
    <property type="entry name" value="PROTEIN SLEEPLESS-RELATED"/>
    <property type="match status" value="1"/>
</dbReference>
<keyword evidence="3" id="KW-1133">Transmembrane helix</keyword>
<protein>
    <recommendedName>
        <fullName evidence="6">UPAR/Ly6 domain-containing protein</fullName>
    </recommendedName>
</protein>
<evidence type="ECO:0000256" key="3">
    <source>
        <dbReference type="SAM" id="Phobius"/>
    </source>
</evidence>
<keyword evidence="2" id="KW-1015">Disulfide bond</keyword>
<dbReference type="AlphaFoldDB" id="A0A5N5THT9"/>
<gene>
    <name evidence="4" type="ORF">Anas_01858</name>
</gene>
<evidence type="ECO:0000256" key="2">
    <source>
        <dbReference type="ARBA" id="ARBA00023157"/>
    </source>
</evidence>
<organism evidence="4 5">
    <name type="scientific">Armadillidium nasatum</name>
    <dbReference type="NCBI Taxonomy" id="96803"/>
    <lineage>
        <taxon>Eukaryota</taxon>
        <taxon>Metazoa</taxon>
        <taxon>Ecdysozoa</taxon>
        <taxon>Arthropoda</taxon>
        <taxon>Crustacea</taxon>
        <taxon>Multicrustacea</taxon>
        <taxon>Malacostraca</taxon>
        <taxon>Eumalacostraca</taxon>
        <taxon>Peracarida</taxon>
        <taxon>Isopoda</taxon>
        <taxon>Oniscidea</taxon>
        <taxon>Crinocheta</taxon>
        <taxon>Armadillidiidae</taxon>
        <taxon>Armadillidium</taxon>
    </lineage>
</organism>
<feature type="transmembrane region" description="Helical" evidence="3">
    <location>
        <begin position="168"/>
        <end position="186"/>
    </location>
</feature>
<keyword evidence="5" id="KW-1185">Reference proteome</keyword>
<reference evidence="4 5" key="1">
    <citation type="journal article" date="2019" name="PLoS Biol.">
        <title>Sex chromosomes control vertical transmission of feminizing Wolbachia symbionts in an isopod.</title>
        <authorList>
            <person name="Becking T."/>
            <person name="Chebbi M.A."/>
            <person name="Giraud I."/>
            <person name="Moumen B."/>
            <person name="Laverre T."/>
            <person name="Caubet Y."/>
            <person name="Peccoud J."/>
            <person name="Gilbert C."/>
            <person name="Cordaux R."/>
        </authorList>
    </citation>
    <scope>NUCLEOTIDE SEQUENCE [LARGE SCALE GENOMIC DNA]</scope>
    <source>
        <strain evidence="4">ANa2</strain>
        <tissue evidence="4">Whole body excluding digestive tract and cuticle</tissue>
    </source>
</reference>
<keyword evidence="3" id="KW-0472">Membrane</keyword>
<sequence length="188" mass="21708">MFVVAEISKKDIACQDQIFNIIQRLKFYYKISCIVFYLFKVITMKYNFLISFTLVFLVQYTTCLECYVCDEQETNQGKCTSTVIVCGNSEERCLSTIRWGSTPYWEIGAPMQYYISKMCATQEQCEGMHNQTIGLCDRIEWRDWFCAECCQGDRCNYYITLGSSSIRASVMVVLTSFLLAVVFNAVTS</sequence>
<dbReference type="Gene3D" id="2.10.60.10">
    <property type="entry name" value="CD59"/>
    <property type="match status" value="1"/>
</dbReference>
<evidence type="ECO:0000313" key="5">
    <source>
        <dbReference type="Proteomes" id="UP000326759"/>
    </source>
</evidence>
<comment type="caution">
    <text evidence="4">The sequence shown here is derived from an EMBL/GenBank/DDBJ whole genome shotgun (WGS) entry which is preliminary data.</text>
</comment>
<dbReference type="InterPro" id="IPR045860">
    <property type="entry name" value="Snake_toxin-like_sf"/>
</dbReference>
<dbReference type="PANTHER" id="PTHR10036">
    <property type="entry name" value="CD59 GLYCOPROTEIN"/>
    <property type="match status" value="1"/>
</dbReference>
<proteinExistence type="predicted"/>
<dbReference type="CDD" id="cd23599">
    <property type="entry name" value="TFP_LU_ECD_Cold"/>
    <property type="match status" value="1"/>
</dbReference>
<keyword evidence="3" id="KW-0812">Transmembrane</keyword>
<evidence type="ECO:0008006" key="6">
    <source>
        <dbReference type="Google" id="ProtNLM"/>
    </source>
</evidence>
<dbReference type="OrthoDB" id="6278121at2759"/>
<evidence type="ECO:0000313" key="4">
    <source>
        <dbReference type="EMBL" id="KAB7506224.1"/>
    </source>
</evidence>
<name>A0A5N5THT9_9CRUS</name>
<evidence type="ECO:0000256" key="1">
    <source>
        <dbReference type="ARBA" id="ARBA00022729"/>
    </source>
</evidence>
<dbReference type="SUPFAM" id="SSF57302">
    <property type="entry name" value="Snake toxin-like"/>
    <property type="match status" value="1"/>
</dbReference>
<keyword evidence="1" id="KW-0732">Signal</keyword>